<keyword evidence="7" id="KW-1185">Reference proteome</keyword>
<evidence type="ECO:0000259" key="5">
    <source>
        <dbReference type="SMART" id="SM00478"/>
    </source>
</evidence>
<dbReference type="EC" id="3.2.2.21" evidence="2"/>
<evidence type="ECO:0000256" key="1">
    <source>
        <dbReference type="ARBA" id="ARBA00000086"/>
    </source>
</evidence>
<dbReference type="InterPro" id="IPR051912">
    <property type="entry name" value="Alkylbase_DNA_Glycosylase/TA"/>
</dbReference>
<dbReference type="RefSeq" id="WP_284339618.1">
    <property type="nucleotide sequence ID" value="NZ_BSNS01000007.1"/>
</dbReference>
<reference evidence="7" key="1">
    <citation type="journal article" date="2019" name="Int. J. Syst. Evol. Microbiol.">
        <title>The Global Catalogue of Microorganisms (GCM) 10K type strain sequencing project: providing services to taxonomists for standard genome sequencing and annotation.</title>
        <authorList>
            <consortium name="The Broad Institute Genomics Platform"/>
            <consortium name="The Broad Institute Genome Sequencing Center for Infectious Disease"/>
            <person name="Wu L."/>
            <person name="Ma J."/>
        </authorList>
    </citation>
    <scope>NUCLEOTIDE SEQUENCE [LARGE SCALE GENOMIC DNA]</scope>
    <source>
        <strain evidence="7">NBRC 112416</strain>
    </source>
</reference>
<dbReference type="EMBL" id="BSNS01000007">
    <property type="protein sequence ID" value="GLQ54185.1"/>
    <property type="molecule type" value="Genomic_DNA"/>
</dbReference>
<keyword evidence="4" id="KW-0234">DNA repair</keyword>
<dbReference type="Gene3D" id="1.10.340.30">
    <property type="entry name" value="Hypothetical protein, domain 2"/>
    <property type="match status" value="1"/>
</dbReference>
<evidence type="ECO:0000313" key="6">
    <source>
        <dbReference type="EMBL" id="GLQ54185.1"/>
    </source>
</evidence>
<evidence type="ECO:0000313" key="7">
    <source>
        <dbReference type="Proteomes" id="UP001156691"/>
    </source>
</evidence>
<dbReference type="InterPro" id="IPR003265">
    <property type="entry name" value="HhH-GPD_domain"/>
</dbReference>
<gene>
    <name evidence="6" type="ORF">GCM10010862_14440</name>
</gene>
<evidence type="ECO:0000256" key="2">
    <source>
        <dbReference type="ARBA" id="ARBA00012000"/>
    </source>
</evidence>
<dbReference type="Pfam" id="PF00730">
    <property type="entry name" value="HhH-GPD"/>
    <property type="match status" value="1"/>
</dbReference>
<dbReference type="Proteomes" id="UP001156691">
    <property type="component" value="Unassembled WGS sequence"/>
</dbReference>
<comment type="caution">
    <text evidence="6">The sequence shown here is derived from an EMBL/GenBank/DDBJ whole genome shotgun (WGS) entry which is preliminary data.</text>
</comment>
<dbReference type="PANTHER" id="PTHR43003">
    <property type="entry name" value="DNA-3-METHYLADENINE GLYCOSYLASE"/>
    <property type="match status" value="1"/>
</dbReference>
<dbReference type="SUPFAM" id="SSF48150">
    <property type="entry name" value="DNA-glycosylase"/>
    <property type="match status" value="1"/>
</dbReference>
<keyword evidence="6" id="KW-0378">Hydrolase</keyword>
<evidence type="ECO:0000256" key="4">
    <source>
        <dbReference type="ARBA" id="ARBA00023204"/>
    </source>
</evidence>
<dbReference type="Gene3D" id="1.10.1670.40">
    <property type="match status" value="1"/>
</dbReference>
<dbReference type="PANTHER" id="PTHR43003:SF5">
    <property type="entry name" value="DNA-3-METHYLADENINE GLYCOSYLASE"/>
    <property type="match status" value="1"/>
</dbReference>
<dbReference type="InterPro" id="IPR011257">
    <property type="entry name" value="DNA_glycosylase"/>
</dbReference>
<dbReference type="SMART" id="SM00478">
    <property type="entry name" value="ENDO3c"/>
    <property type="match status" value="1"/>
</dbReference>
<feature type="domain" description="HhH-GPD" evidence="5">
    <location>
        <begin position="57"/>
        <end position="208"/>
    </location>
</feature>
<dbReference type="GO" id="GO:0016798">
    <property type="term" value="F:hydrolase activity, acting on glycosyl bonds"/>
    <property type="evidence" value="ECO:0007669"/>
    <property type="project" value="UniProtKB-KW"/>
</dbReference>
<organism evidence="6 7">
    <name type="scientific">Devosia nitrariae</name>
    <dbReference type="NCBI Taxonomy" id="2071872"/>
    <lineage>
        <taxon>Bacteria</taxon>
        <taxon>Pseudomonadati</taxon>
        <taxon>Pseudomonadota</taxon>
        <taxon>Alphaproteobacteria</taxon>
        <taxon>Hyphomicrobiales</taxon>
        <taxon>Devosiaceae</taxon>
        <taxon>Devosia</taxon>
    </lineage>
</organism>
<dbReference type="CDD" id="cd00056">
    <property type="entry name" value="ENDO3c"/>
    <property type="match status" value="1"/>
</dbReference>
<proteinExistence type="predicted"/>
<accession>A0ABQ5W280</accession>
<protein>
    <recommendedName>
        <fullName evidence="2">DNA-3-methyladenine glycosylase II</fullName>
        <ecNumber evidence="2">3.2.2.21</ecNumber>
    </recommendedName>
</protein>
<sequence>MQANALTDRLNSEAAVARHLNALLARDPRLRAVNERAGPFPPRSAPRGFVGLAKIICGQQLSVASANAIWSRFEALPGALDPQTYLGLDESTVRATGFSAGKYRTVRVIAEAVVSGELDFTLVEGLAAEEAVAYLTAHKGIGPWTAEIYLMFCAGHPDVFPAGDLALQKAVGHAFGLDASPSVKQLVSMALDWSPHRATAALLFWRYYAAIRDREGIIL</sequence>
<comment type="catalytic activity">
    <reaction evidence="1">
        <text>Hydrolysis of alkylated DNA, releasing 3-methyladenine, 3-methylguanine, 7-methylguanine and 7-methyladenine.</text>
        <dbReference type="EC" id="3.2.2.21"/>
    </reaction>
</comment>
<keyword evidence="6" id="KW-0326">Glycosidase</keyword>
<keyword evidence="3" id="KW-0227">DNA damage</keyword>
<evidence type="ECO:0000256" key="3">
    <source>
        <dbReference type="ARBA" id="ARBA00022763"/>
    </source>
</evidence>
<name>A0ABQ5W280_9HYPH</name>